<reference evidence="1" key="1">
    <citation type="submission" date="2023-06" db="EMBL/GenBank/DDBJ databases">
        <title>Genome-scale phylogeny and comparative genomics of the fungal order Sordariales.</title>
        <authorList>
            <consortium name="Lawrence Berkeley National Laboratory"/>
            <person name="Hensen N."/>
            <person name="Bonometti L."/>
            <person name="Westerberg I."/>
            <person name="Brannstrom I.O."/>
            <person name="Guillou S."/>
            <person name="Cros-Aarteil S."/>
            <person name="Calhoun S."/>
            <person name="Haridas S."/>
            <person name="Kuo A."/>
            <person name="Mondo S."/>
            <person name="Pangilinan J."/>
            <person name="Riley R."/>
            <person name="Labutti K."/>
            <person name="Andreopoulos B."/>
            <person name="Lipzen A."/>
            <person name="Chen C."/>
            <person name="Yanf M."/>
            <person name="Daum C."/>
            <person name="Ng V."/>
            <person name="Clum A."/>
            <person name="Steindorff A."/>
            <person name="Ohm R."/>
            <person name="Martin F."/>
            <person name="Silar P."/>
            <person name="Natvig D."/>
            <person name="Lalanne C."/>
            <person name="Gautier V."/>
            <person name="Ament-Velasquez S.L."/>
            <person name="Kruys A."/>
            <person name="Hutchinson M.I."/>
            <person name="Powell A.J."/>
            <person name="Barry K."/>
            <person name="Miller A.N."/>
            <person name="Grigoriev I.V."/>
            <person name="Debuchy R."/>
            <person name="Gladieux P."/>
            <person name="Thoren M.H."/>
            <person name="Johannesson H."/>
        </authorList>
    </citation>
    <scope>NUCLEOTIDE SEQUENCE</scope>
    <source>
        <strain evidence="1">SMH2532-1</strain>
    </source>
</reference>
<accession>A0AA40CRA6</accession>
<dbReference type="AlphaFoldDB" id="A0AA40CRA6"/>
<sequence length="448" mass="49087">MPVAANSDLAFITYSGPKLPQDAKTRNLIRRRAMRDVAAARKQRGEYRRHANRRQYPVFIGFGIPSLPAVTADDLILLQSLAPLSGLRLGLAMCTPGAPRESRFGSTKVFSLIPSRYGHVDALTCATDCVVAKRRAMIMSCREEEADVHVLGRYSKALRALQAALDDESQRFTRDALRHAAVGDFRVRGASAFEGELELALLTAHVDPAVTEAFLTNSSCFLSLLPWQRLLREAVLHDETLVSHADLVLPLWEHLVNGPSHFKRATDIICSVVPPSGDTVDDLIECIATAREQLLGSLSMAQCRIGLPADEDVGGPRWRDVAVFPQEPAVSEPHDGVNEISLVLCGTFTTCRLLKARLLVALAPARFQHLEAECQELASSIMSLCESRSSGSCRSLIGSLFVSQGSWIAESIVQTKGVWADAKPGRQGAIDRAKFEAWFTAMGREWMV</sequence>
<gene>
    <name evidence="1" type="ORF">B0T16DRAFT_506834</name>
</gene>
<evidence type="ECO:0000313" key="2">
    <source>
        <dbReference type="Proteomes" id="UP001174936"/>
    </source>
</evidence>
<dbReference type="EMBL" id="JAULSV010000003">
    <property type="protein sequence ID" value="KAK0648516.1"/>
    <property type="molecule type" value="Genomic_DNA"/>
</dbReference>
<keyword evidence="2" id="KW-1185">Reference proteome</keyword>
<dbReference type="Proteomes" id="UP001174936">
    <property type="component" value="Unassembled WGS sequence"/>
</dbReference>
<organism evidence="1 2">
    <name type="scientific">Cercophora newfieldiana</name>
    <dbReference type="NCBI Taxonomy" id="92897"/>
    <lineage>
        <taxon>Eukaryota</taxon>
        <taxon>Fungi</taxon>
        <taxon>Dikarya</taxon>
        <taxon>Ascomycota</taxon>
        <taxon>Pezizomycotina</taxon>
        <taxon>Sordariomycetes</taxon>
        <taxon>Sordariomycetidae</taxon>
        <taxon>Sordariales</taxon>
        <taxon>Lasiosphaeriaceae</taxon>
        <taxon>Cercophora</taxon>
    </lineage>
</organism>
<comment type="caution">
    <text evidence="1">The sequence shown here is derived from an EMBL/GenBank/DDBJ whole genome shotgun (WGS) entry which is preliminary data.</text>
</comment>
<protein>
    <submittedName>
        <fullName evidence="1">Uncharacterized protein</fullName>
    </submittedName>
</protein>
<proteinExistence type="predicted"/>
<name>A0AA40CRA6_9PEZI</name>
<evidence type="ECO:0000313" key="1">
    <source>
        <dbReference type="EMBL" id="KAK0648516.1"/>
    </source>
</evidence>